<evidence type="ECO:0000256" key="3">
    <source>
        <dbReference type="ARBA" id="ARBA00023125"/>
    </source>
</evidence>
<gene>
    <name evidence="9" type="ORF">ARALYDRAFT_489653</name>
</gene>
<evidence type="ECO:0000256" key="2">
    <source>
        <dbReference type="ARBA" id="ARBA00023015"/>
    </source>
</evidence>
<evidence type="ECO:0000256" key="1">
    <source>
        <dbReference type="ARBA" id="ARBA00004123"/>
    </source>
</evidence>
<feature type="compositionally biased region" description="Basic and acidic residues" evidence="7">
    <location>
        <begin position="132"/>
        <end position="142"/>
    </location>
</feature>
<feature type="region of interest" description="Disordered" evidence="7">
    <location>
        <begin position="132"/>
        <end position="163"/>
    </location>
</feature>
<accession>D7M6V5</accession>
<sequence length="217" mass="22492">MVLVLFKTCGGTNRLNLVITIGRLIDPHWKTGQSFTPHIVNITPGEDVAQKIVLFAQQSKHELCILSASGSISNASLSHLASGTSHGGKTGGLSVCLSSSDGQIFGGGVGGLLKAAGPVQVVLGTFQLEKRKDGRNGVKGDDASGSGNMLPSPSGTESLLGYHPDMENPNDEHHTITSSALGGGAHFMMQPPQGLHMTHARPSEWGGTGYDLSGKIS</sequence>
<dbReference type="Gene3D" id="3.30.1330.80">
    <property type="entry name" value="Hypothetical protein, similar to alpha- acetolactate decarboxylase, domain 2"/>
    <property type="match status" value="2"/>
</dbReference>
<proteinExistence type="predicted"/>
<dbReference type="PANTHER" id="PTHR31500">
    <property type="entry name" value="AT-HOOK MOTIF NUCLEAR-LOCALIZED PROTEIN 9"/>
    <property type="match status" value="1"/>
</dbReference>
<dbReference type="AlphaFoldDB" id="D7M6V5"/>
<feature type="domain" description="PPC" evidence="8">
    <location>
        <begin position="32"/>
        <end position="176"/>
    </location>
</feature>
<dbReference type="InterPro" id="IPR039605">
    <property type="entry name" value="AHL"/>
</dbReference>
<keyword evidence="3 6" id="KW-0238">DNA-binding</keyword>
<evidence type="ECO:0000259" key="8">
    <source>
        <dbReference type="PROSITE" id="PS51742"/>
    </source>
</evidence>
<comment type="function">
    <text evidence="6">Transcription factor that specifically binds AT-rich DNA sequences related to the nuclear matrix attachment regions (MARs).</text>
</comment>
<dbReference type="PANTHER" id="PTHR31500:SF68">
    <property type="entry name" value="AT-HOOK MOTIF NUCLEAR-LOCALIZED PROTEIN 14"/>
    <property type="match status" value="1"/>
</dbReference>
<keyword evidence="5 6" id="KW-0539">Nucleus</keyword>
<comment type="subcellular location">
    <subcellularLocation>
        <location evidence="1 6">Nucleus</location>
    </subcellularLocation>
</comment>
<keyword evidence="4 6" id="KW-0804">Transcription</keyword>
<dbReference type="eggNOG" id="ENOG502QVTT">
    <property type="taxonomic scope" value="Eukaryota"/>
</dbReference>
<dbReference type="PROSITE" id="PS51742">
    <property type="entry name" value="PPC"/>
    <property type="match status" value="1"/>
</dbReference>
<dbReference type="CDD" id="cd11378">
    <property type="entry name" value="DUF296"/>
    <property type="match status" value="1"/>
</dbReference>
<reference evidence="10" key="1">
    <citation type="journal article" date="2011" name="Nat. Genet.">
        <title>The Arabidopsis lyrata genome sequence and the basis of rapid genome size change.</title>
        <authorList>
            <person name="Hu T.T."/>
            <person name="Pattyn P."/>
            <person name="Bakker E.G."/>
            <person name="Cao J."/>
            <person name="Cheng J.-F."/>
            <person name="Clark R.M."/>
            <person name="Fahlgren N."/>
            <person name="Fawcett J.A."/>
            <person name="Grimwood J."/>
            <person name="Gundlach H."/>
            <person name="Haberer G."/>
            <person name="Hollister J.D."/>
            <person name="Ossowski S."/>
            <person name="Ottilar R.P."/>
            <person name="Salamov A.A."/>
            <person name="Schneeberger K."/>
            <person name="Spannagl M."/>
            <person name="Wang X."/>
            <person name="Yang L."/>
            <person name="Nasrallah M.E."/>
            <person name="Bergelson J."/>
            <person name="Carrington J.C."/>
            <person name="Gaut B.S."/>
            <person name="Schmutz J."/>
            <person name="Mayer K.F.X."/>
            <person name="Van de Peer Y."/>
            <person name="Grigoriev I.V."/>
            <person name="Nordborg M."/>
            <person name="Weigel D."/>
            <person name="Guo Y.-L."/>
        </authorList>
    </citation>
    <scope>NUCLEOTIDE SEQUENCE [LARGE SCALE GENOMIC DNA]</scope>
    <source>
        <strain evidence="10">cv. MN47</strain>
    </source>
</reference>
<dbReference type="EMBL" id="GL348718">
    <property type="protein sequence ID" value="EFH50688.1"/>
    <property type="molecule type" value="Genomic_DNA"/>
</dbReference>
<comment type="domain">
    <text evidence="6">The PPC domain mediates interactions between AHL proteins.</text>
</comment>
<name>D7M6V5_ARALL</name>
<dbReference type="Gramene" id="fgenesh2_kg.6__2787__AT5G28590.1">
    <property type="protein sequence ID" value="fgenesh2_kg.6__2787__AT5G28590.1"/>
    <property type="gene ID" value="fgenesh2_kg.6__2787__AT5G28590.1"/>
</dbReference>
<dbReference type="Pfam" id="PF03479">
    <property type="entry name" value="PCC"/>
    <property type="match status" value="1"/>
</dbReference>
<evidence type="ECO:0000313" key="9">
    <source>
        <dbReference type="EMBL" id="EFH50688.1"/>
    </source>
</evidence>
<dbReference type="GO" id="GO:0005634">
    <property type="term" value="C:nucleus"/>
    <property type="evidence" value="ECO:0007669"/>
    <property type="project" value="UniProtKB-SubCell"/>
</dbReference>
<dbReference type="HOGENOM" id="CLU_039808_6_1_1"/>
<dbReference type="Proteomes" id="UP000008694">
    <property type="component" value="Unassembled WGS sequence"/>
</dbReference>
<dbReference type="GO" id="GO:0003680">
    <property type="term" value="F:minor groove of adenine-thymine-rich DNA binding"/>
    <property type="evidence" value="ECO:0007669"/>
    <property type="project" value="UniProtKB-UniRule"/>
</dbReference>
<evidence type="ECO:0000256" key="5">
    <source>
        <dbReference type="ARBA" id="ARBA00023242"/>
    </source>
</evidence>
<evidence type="ECO:0000256" key="7">
    <source>
        <dbReference type="SAM" id="MobiDB-lite"/>
    </source>
</evidence>
<evidence type="ECO:0000256" key="6">
    <source>
        <dbReference type="RuleBase" id="RU367031"/>
    </source>
</evidence>
<dbReference type="STRING" id="81972.D7M6V5"/>
<keyword evidence="10" id="KW-1185">Reference proteome</keyword>
<dbReference type="InterPro" id="IPR005175">
    <property type="entry name" value="PPC_dom"/>
</dbReference>
<protein>
    <recommendedName>
        <fullName evidence="6">AT-hook motif nuclear-localized protein</fullName>
    </recommendedName>
</protein>
<evidence type="ECO:0000313" key="10">
    <source>
        <dbReference type="Proteomes" id="UP000008694"/>
    </source>
</evidence>
<keyword evidence="2 6" id="KW-0805">Transcription regulation</keyword>
<dbReference type="SUPFAM" id="SSF117856">
    <property type="entry name" value="AF0104/ALDC/Ptd012-like"/>
    <property type="match status" value="1"/>
</dbReference>
<evidence type="ECO:0000256" key="4">
    <source>
        <dbReference type="ARBA" id="ARBA00023163"/>
    </source>
</evidence>
<feature type="compositionally biased region" description="Polar residues" evidence="7">
    <location>
        <begin position="145"/>
        <end position="157"/>
    </location>
</feature>
<organism evidence="10">
    <name type="scientific">Arabidopsis lyrata subsp. lyrata</name>
    <name type="common">Lyre-leaved rock-cress</name>
    <dbReference type="NCBI Taxonomy" id="81972"/>
    <lineage>
        <taxon>Eukaryota</taxon>
        <taxon>Viridiplantae</taxon>
        <taxon>Streptophyta</taxon>
        <taxon>Embryophyta</taxon>
        <taxon>Tracheophyta</taxon>
        <taxon>Spermatophyta</taxon>
        <taxon>Magnoliopsida</taxon>
        <taxon>eudicotyledons</taxon>
        <taxon>Gunneridae</taxon>
        <taxon>Pentapetalae</taxon>
        <taxon>rosids</taxon>
        <taxon>malvids</taxon>
        <taxon>Brassicales</taxon>
        <taxon>Brassicaceae</taxon>
        <taxon>Camelineae</taxon>
        <taxon>Arabidopsis</taxon>
    </lineage>
</organism>